<dbReference type="Proteomes" id="UP000285278">
    <property type="component" value="Unassembled WGS sequence"/>
</dbReference>
<comment type="caution">
    <text evidence="8">The sequence shown here is derived from an EMBL/GenBank/DDBJ whole genome shotgun (WGS) entry which is preliminary data.</text>
</comment>
<dbReference type="EMBL" id="QXJK01000003">
    <property type="protein sequence ID" value="RIX35700.1"/>
    <property type="molecule type" value="Genomic_DNA"/>
</dbReference>
<keyword evidence="9" id="KW-1185">Reference proteome</keyword>
<evidence type="ECO:0000313" key="8">
    <source>
        <dbReference type="EMBL" id="RIX35700.1"/>
    </source>
</evidence>
<evidence type="ECO:0000256" key="4">
    <source>
        <dbReference type="ARBA" id="ARBA00023136"/>
    </source>
</evidence>
<keyword evidence="3 7" id="KW-1133">Transmembrane helix</keyword>
<keyword evidence="5 7" id="KW-0456">Lyase</keyword>
<dbReference type="GO" id="GO:0008932">
    <property type="term" value="F:lytic endotransglycosylase activity"/>
    <property type="evidence" value="ECO:0007669"/>
    <property type="project" value="UniProtKB-UniRule"/>
</dbReference>
<evidence type="ECO:0000256" key="7">
    <source>
        <dbReference type="HAMAP-Rule" id="MF_02065"/>
    </source>
</evidence>
<protein>
    <recommendedName>
        <fullName evidence="7">Endolytic murein transglycosylase</fullName>
        <ecNumber evidence="7">4.2.2.29</ecNumber>
    </recommendedName>
    <alternativeName>
        <fullName evidence="7">Peptidoglycan lytic transglycosylase</fullName>
    </alternativeName>
    <alternativeName>
        <fullName evidence="7">Peptidoglycan polymerization terminase</fullName>
    </alternativeName>
</protein>
<keyword evidence="1 7" id="KW-1003">Cell membrane</keyword>
<dbReference type="HAMAP" id="MF_02065">
    <property type="entry name" value="MltG"/>
    <property type="match status" value="1"/>
</dbReference>
<name>A0A418Q869_9CORY</name>
<proteinExistence type="inferred from homology"/>
<dbReference type="AlphaFoldDB" id="A0A418Q869"/>
<dbReference type="NCBIfam" id="TIGR00247">
    <property type="entry name" value="endolytic transglycosylase MltG"/>
    <property type="match status" value="1"/>
</dbReference>
<evidence type="ECO:0000256" key="1">
    <source>
        <dbReference type="ARBA" id="ARBA00022475"/>
    </source>
</evidence>
<evidence type="ECO:0000256" key="5">
    <source>
        <dbReference type="ARBA" id="ARBA00023239"/>
    </source>
</evidence>
<dbReference type="Gene3D" id="3.30.1490.480">
    <property type="entry name" value="Endolytic murein transglycosylase"/>
    <property type="match status" value="1"/>
</dbReference>
<comment type="catalytic activity">
    <reaction evidence="7">
        <text>a peptidoglycan chain = a peptidoglycan chain with N-acetyl-1,6-anhydromuramyl-[peptide] at the reducing end + a peptidoglycan chain with N-acetylglucosamine at the non-reducing end.</text>
        <dbReference type="EC" id="4.2.2.29"/>
    </reaction>
</comment>
<evidence type="ECO:0000256" key="3">
    <source>
        <dbReference type="ARBA" id="ARBA00022989"/>
    </source>
</evidence>
<evidence type="ECO:0000313" key="9">
    <source>
        <dbReference type="Proteomes" id="UP000285278"/>
    </source>
</evidence>
<comment type="function">
    <text evidence="7">Functions as a peptidoglycan terminase that cleaves nascent peptidoglycan strands endolytically to terminate their elongation.</text>
</comment>
<dbReference type="Pfam" id="PF02618">
    <property type="entry name" value="YceG"/>
    <property type="match status" value="1"/>
</dbReference>
<dbReference type="PANTHER" id="PTHR30518">
    <property type="entry name" value="ENDOLYTIC MUREIN TRANSGLYCOSYLASE"/>
    <property type="match status" value="1"/>
</dbReference>
<sequence length="378" mass="41535">MQPKYRRRRQWAGALAIALVVLLVGVTGYVWYEREVAGVRDYEGTGNGTVVMIRVEPGDSVDSLSRQLVDKKVVGSRRALMAEAEKMQPDLQAGYYPLQQEMSAKTALEYLTSDEHRRGVVDIPNGSTLDNVNVVGGESRPGIYTMISKQSCEEKDHCVSVDELKQAAATTPPADLGVPEWAQKQVAARGDDPKRIEGLISPGVHLFDPSSSPKDILKTLLTTSAKEYEDTGLISASKTVNLTPYEMLTAASLVEREAPANDFDKVARVILNRLAIGQKLEFDSTVNYSIDEVEVATTNADRKKETPWNTYAKEGLPATPIASPGLQALHAMEHPAEGDWLYFVTVDKDGRTVFNRDFAAHENAIQESINNGVLDSKR</sequence>
<keyword evidence="4 7" id="KW-0472">Membrane</keyword>
<accession>A0A418Q869</accession>
<dbReference type="EC" id="4.2.2.29" evidence="7"/>
<evidence type="ECO:0000256" key="2">
    <source>
        <dbReference type="ARBA" id="ARBA00022692"/>
    </source>
</evidence>
<organism evidence="8 9">
    <name type="scientific">Corynebacterium falsenii</name>
    <dbReference type="NCBI Taxonomy" id="108486"/>
    <lineage>
        <taxon>Bacteria</taxon>
        <taxon>Bacillati</taxon>
        <taxon>Actinomycetota</taxon>
        <taxon>Actinomycetes</taxon>
        <taxon>Mycobacteriales</taxon>
        <taxon>Corynebacteriaceae</taxon>
        <taxon>Corynebacterium</taxon>
    </lineage>
</organism>
<dbReference type="GO" id="GO:0009252">
    <property type="term" value="P:peptidoglycan biosynthetic process"/>
    <property type="evidence" value="ECO:0007669"/>
    <property type="project" value="UniProtKB-UniRule"/>
</dbReference>
<evidence type="ECO:0000256" key="6">
    <source>
        <dbReference type="ARBA" id="ARBA00023316"/>
    </source>
</evidence>
<dbReference type="GO" id="GO:0071555">
    <property type="term" value="P:cell wall organization"/>
    <property type="evidence" value="ECO:0007669"/>
    <property type="project" value="UniProtKB-KW"/>
</dbReference>
<dbReference type="GO" id="GO:0005886">
    <property type="term" value="C:plasma membrane"/>
    <property type="evidence" value="ECO:0007669"/>
    <property type="project" value="UniProtKB-SubCell"/>
</dbReference>
<comment type="subcellular location">
    <subcellularLocation>
        <location evidence="7">Cell membrane</location>
        <topology evidence="7">Single-pass membrane protein</topology>
    </subcellularLocation>
</comment>
<keyword evidence="2 7" id="KW-0812">Transmembrane</keyword>
<dbReference type="STRING" id="1451189.CFAL_05795"/>
<feature type="site" description="Important for catalytic activity" evidence="7">
    <location>
        <position position="257"/>
    </location>
</feature>
<gene>
    <name evidence="7 8" type="primary">mltG</name>
    <name evidence="8" type="ORF">D3M95_04145</name>
</gene>
<dbReference type="InterPro" id="IPR003770">
    <property type="entry name" value="MLTG-like"/>
</dbReference>
<keyword evidence="6 7" id="KW-0961">Cell wall biogenesis/degradation</keyword>
<comment type="similarity">
    <text evidence="7">Belongs to the transglycosylase MltG family.</text>
</comment>
<reference evidence="8 9" key="1">
    <citation type="submission" date="2018-09" db="EMBL/GenBank/DDBJ databases">
        <title>Optimization and identification of Corynebacterium falsenii FN1-14 from fish paste.</title>
        <authorList>
            <person name="Daroonpunt R."/>
            <person name="Tanasupawat S."/>
        </authorList>
    </citation>
    <scope>NUCLEOTIDE SEQUENCE [LARGE SCALE GENOMIC DNA]</scope>
    <source>
        <strain evidence="8 9">FN1-14</strain>
    </source>
</reference>
<dbReference type="OrthoDB" id="9814591at2"/>
<dbReference type="PANTHER" id="PTHR30518:SF2">
    <property type="entry name" value="ENDOLYTIC MUREIN TRANSGLYCOSYLASE"/>
    <property type="match status" value="1"/>
</dbReference>
<feature type="transmembrane region" description="Helical" evidence="7">
    <location>
        <begin position="12"/>
        <end position="32"/>
    </location>
</feature>